<dbReference type="InterPro" id="IPR008707">
    <property type="entry name" value="B-propeller_PilY1"/>
</dbReference>
<protein>
    <submittedName>
        <fullName evidence="6">Type IV pilus assembly protein, tip-associated adhesin PilY1</fullName>
    </submittedName>
</protein>
<accession>A0A1K0JMD0</accession>
<feature type="signal peptide" evidence="4">
    <location>
        <begin position="1"/>
        <end position="29"/>
    </location>
</feature>
<dbReference type="InterPro" id="IPR002035">
    <property type="entry name" value="VWF_A"/>
</dbReference>
<dbReference type="Pfam" id="PF05567">
    <property type="entry name" value="T4P_PilY1"/>
    <property type="match status" value="1"/>
</dbReference>
<keyword evidence="1" id="KW-0479">Metal-binding</keyword>
<dbReference type="GO" id="GO:0046872">
    <property type="term" value="F:metal ion binding"/>
    <property type="evidence" value="ECO:0007669"/>
    <property type="project" value="UniProtKB-KW"/>
</dbReference>
<dbReference type="EMBL" id="FMSH01000216">
    <property type="protein sequence ID" value="SCU76316.1"/>
    <property type="molecule type" value="Genomic_DNA"/>
</dbReference>
<organism evidence="6">
    <name type="scientific">Cupriavidus necator</name>
    <name type="common">Alcaligenes eutrophus</name>
    <name type="synonym">Ralstonia eutropha</name>
    <dbReference type="NCBI Taxonomy" id="106590"/>
    <lineage>
        <taxon>Bacteria</taxon>
        <taxon>Pseudomonadati</taxon>
        <taxon>Pseudomonadota</taxon>
        <taxon>Betaproteobacteria</taxon>
        <taxon>Burkholderiales</taxon>
        <taxon>Burkholderiaceae</taxon>
        <taxon>Cupriavidus</taxon>
    </lineage>
</organism>
<evidence type="ECO:0000256" key="1">
    <source>
        <dbReference type="ARBA" id="ARBA00022723"/>
    </source>
</evidence>
<name>A0A1K0JMD0_CUPNE</name>
<dbReference type="PROSITE" id="PS50234">
    <property type="entry name" value="VWFA"/>
    <property type="match status" value="1"/>
</dbReference>
<gene>
    <name evidence="6" type="primary">pilY</name>
    <name evidence="6" type="ORF">CNECB9_2930002</name>
</gene>
<evidence type="ECO:0000256" key="3">
    <source>
        <dbReference type="SAM" id="MobiDB-lite"/>
    </source>
</evidence>
<sequence>MSMPARRLRASAACATALLGLAAAPAAIAEDIDLFTGLQANSGSRPNVLLILDNASAWNANAQVDCETQNVVSANNDNSNVGAEQCALYKAVSDLINDDKTNGKINLGVMMFGQGTNTGGQFRFPKVTPPTAPSGLVLMEKGAGGQDMLDYIKTIDRTKDSANNSQVGGAMQEAWAFFSGKTGLSGTTYKSPITNPCQKNFIIYIANALNNGKPQDSGQDAYNKLKEAGATTAQLTPIALPKGNNIDNWGDEWARFLNDLDLNAASNAGSTTATRQNIITYTIGVTDGSQQSQDYLQFVTSMAQKGGGGNFTVRAGDDDALSKALKDIFNEMQAVNNVFASVSLPVSVNGQGSYLNQVYIGMFRPDGKARPRWVGNLKQYKLGYDSNGNLVMLDAGVQGAIDQPPKNAVSNAGTGFISPNARSYWTEDPPKMVGSSSIVTDWPSDGFWKNASSLLRNAKDSPDGEVVEKGGAGEMLRADYLTSQAGRRLLTCADAKCNKGTALANFNTANKALTEGNGPSLLKTTAADVANMIDWVRGKDVFAALTGTDPKKEAEPGPGGNVTVRGSIHGDVLHSRPVVVDYGGTTGVVVFYGANDGVFHAVNGNRTAAISTTAGTVRAGGELWGFIAPEFYGKLARIYSNAPEVRLTGSPQDTAEVQFAPRDYFFDGTTTVYQDLSSPATPQVKIYLTARRGGRLIYALDVKDPAKPEYLWSKTNADIPELGQTWSQPRVMRVRGYPTPVLIMGAGYDPDGEDIEPALNGDATAKNKQGRGVIVLDAGTGDVVWAALANCAGISTGTCVTINSRAIPSDVAVVDRNGDGYAEKAYVGDVGGNVWRIDFGSTDTDTPSTWTVGKLAQLGGAVDTNDARKFLYPPDVVATGKYDAVMIASGDREKPLYSLSQTPGAAQNVQNRFFMVKDPNVDGRLPSTWTTVKAADLVDATNVAYRDSAVASGFYLSLEFGEKAVNAPLTVAGYTYFGTNTPSKVEPGACYPDLGVARGYAVSFLTGLGMNNGPRFVRFDNGGLPPSPVFGMVSVTQTDGSTRLVPVLIGGGKAGASGGDDKSSLGGQEVKPASTGKRKRTYWHTQSDRT</sequence>
<proteinExistence type="predicted"/>
<reference evidence="6" key="1">
    <citation type="submission" date="2016-09" db="EMBL/GenBank/DDBJ databases">
        <authorList>
            <person name="Capua I."/>
            <person name="De Benedictis P."/>
            <person name="Joannis T."/>
            <person name="Lombin L.H."/>
            <person name="Cattoli G."/>
        </authorList>
    </citation>
    <scope>NUCLEOTIDE SEQUENCE</scope>
    <source>
        <strain evidence="6">B9</strain>
    </source>
</reference>
<keyword evidence="2" id="KW-0106">Calcium</keyword>
<evidence type="ECO:0000259" key="5">
    <source>
        <dbReference type="PROSITE" id="PS50234"/>
    </source>
</evidence>
<feature type="chain" id="PRO_5011955909" evidence="4">
    <location>
        <begin position="30"/>
        <end position="1090"/>
    </location>
</feature>
<dbReference type="AlphaFoldDB" id="A0A1K0JMD0"/>
<feature type="domain" description="VWFA" evidence="5">
    <location>
        <begin position="47"/>
        <end position="332"/>
    </location>
</feature>
<evidence type="ECO:0000256" key="2">
    <source>
        <dbReference type="ARBA" id="ARBA00022837"/>
    </source>
</evidence>
<keyword evidence="4" id="KW-0732">Signal</keyword>
<dbReference type="RefSeq" id="WP_340525690.1">
    <property type="nucleotide sequence ID" value="NZ_FMSH01000216.1"/>
</dbReference>
<evidence type="ECO:0000313" key="6">
    <source>
        <dbReference type="EMBL" id="SCU76316.1"/>
    </source>
</evidence>
<feature type="region of interest" description="Disordered" evidence="3">
    <location>
        <begin position="1054"/>
        <end position="1090"/>
    </location>
</feature>
<evidence type="ECO:0000256" key="4">
    <source>
        <dbReference type="SAM" id="SignalP"/>
    </source>
</evidence>